<evidence type="ECO:0000256" key="11">
    <source>
        <dbReference type="SAM" id="MobiDB-lite"/>
    </source>
</evidence>
<keyword evidence="8 10" id="KW-1133">Transmembrane helix</keyword>
<feature type="domain" description="TonB C-terminal" evidence="12">
    <location>
        <begin position="182"/>
        <end position="275"/>
    </location>
</feature>
<dbReference type="GO" id="GO:0005886">
    <property type="term" value="C:plasma membrane"/>
    <property type="evidence" value="ECO:0007669"/>
    <property type="project" value="UniProtKB-SubCell"/>
</dbReference>
<evidence type="ECO:0000256" key="10">
    <source>
        <dbReference type="RuleBase" id="RU362123"/>
    </source>
</evidence>
<dbReference type="GO" id="GO:0031992">
    <property type="term" value="F:energy transducer activity"/>
    <property type="evidence" value="ECO:0007669"/>
    <property type="project" value="InterPro"/>
</dbReference>
<evidence type="ECO:0000256" key="3">
    <source>
        <dbReference type="ARBA" id="ARBA00022448"/>
    </source>
</evidence>
<evidence type="ECO:0000256" key="7">
    <source>
        <dbReference type="ARBA" id="ARBA00022927"/>
    </source>
</evidence>
<feature type="compositionally biased region" description="Pro residues" evidence="11">
    <location>
        <begin position="149"/>
        <end position="159"/>
    </location>
</feature>
<dbReference type="InterPro" id="IPR037682">
    <property type="entry name" value="TonB_C"/>
</dbReference>
<sequence>MATLAASTADDWTGVPAAGAAGAASGHPADREGAILARTLSEPVAATSHFHERGCYRASGGARPVALIASAGAILGIVAAMATLNIVAKHKERSRLTTIEVSELDVTPPPPPPEPTRLETQPAAPSPTVVPRPMIEVPSQGPVQVAVDAPPPAAPPPSAPSQGTASAAAPAVSPPAATTQDGGDLSSKVLFAKPPAYPTDARRAREQGTVKLLVLVGTDGRVSDIKVAASSGSQRLDRAALQAVRRWRWSPTMNGGIATAVRGYVTIPFVLVNAA</sequence>
<feature type="region of interest" description="Disordered" evidence="11">
    <location>
        <begin position="144"/>
        <end position="189"/>
    </location>
</feature>
<dbReference type="GO" id="GO:0055085">
    <property type="term" value="P:transmembrane transport"/>
    <property type="evidence" value="ECO:0007669"/>
    <property type="project" value="InterPro"/>
</dbReference>
<dbReference type="NCBIfam" id="TIGR01352">
    <property type="entry name" value="tonB_Cterm"/>
    <property type="match status" value="1"/>
</dbReference>
<dbReference type="SUPFAM" id="SSF74653">
    <property type="entry name" value="TolA/TonB C-terminal domain"/>
    <property type="match status" value="1"/>
</dbReference>
<keyword evidence="6 10" id="KW-0812">Transmembrane</keyword>
<evidence type="ECO:0000256" key="4">
    <source>
        <dbReference type="ARBA" id="ARBA00022475"/>
    </source>
</evidence>
<evidence type="ECO:0000256" key="8">
    <source>
        <dbReference type="ARBA" id="ARBA00022989"/>
    </source>
</evidence>
<evidence type="ECO:0000256" key="2">
    <source>
        <dbReference type="ARBA" id="ARBA00006555"/>
    </source>
</evidence>
<dbReference type="Gene3D" id="3.30.1150.10">
    <property type="match status" value="1"/>
</dbReference>
<dbReference type="PANTHER" id="PTHR33446">
    <property type="entry name" value="PROTEIN TONB-RELATED"/>
    <property type="match status" value="1"/>
</dbReference>
<dbReference type="InterPro" id="IPR003538">
    <property type="entry name" value="TonB"/>
</dbReference>
<keyword evidence="7 10" id="KW-0653">Protein transport</keyword>
<evidence type="ECO:0000256" key="1">
    <source>
        <dbReference type="ARBA" id="ARBA00004383"/>
    </source>
</evidence>
<keyword evidence="3 10" id="KW-0813">Transport</keyword>
<dbReference type="AlphaFoldDB" id="A0A7X4GH20"/>
<dbReference type="EMBL" id="WVTD01000008">
    <property type="protein sequence ID" value="MYL98505.1"/>
    <property type="molecule type" value="Genomic_DNA"/>
</dbReference>
<dbReference type="RefSeq" id="WP_160986144.1">
    <property type="nucleotide sequence ID" value="NZ_WVTD01000008.1"/>
</dbReference>
<accession>A0A7X4GH20</accession>
<evidence type="ECO:0000256" key="9">
    <source>
        <dbReference type="ARBA" id="ARBA00023136"/>
    </source>
</evidence>
<protein>
    <recommendedName>
        <fullName evidence="10">Protein TonB</fullName>
    </recommendedName>
</protein>
<reference evidence="13 14" key="1">
    <citation type="submission" date="2019-12" db="EMBL/GenBank/DDBJ databases">
        <authorList>
            <person name="Feng G."/>
            <person name="Zhu H."/>
        </authorList>
    </citation>
    <scope>NUCLEOTIDE SEQUENCE [LARGE SCALE GENOMIC DNA]</scope>
    <source>
        <strain evidence="13 14">FGD1</strain>
    </source>
</reference>
<keyword evidence="9 10" id="KW-0472">Membrane</keyword>
<keyword evidence="10" id="KW-0735">Signal-anchor</keyword>
<evidence type="ECO:0000313" key="13">
    <source>
        <dbReference type="EMBL" id="MYL98505.1"/>
    </source>
</evidence>
<organism evidence="13 14">
    <name type="scientific">Novosphingobium silvae</name>
    <dbReference type="NCBI Taxonomy" id="2692619"/>
    <lineage>
        <taxon>Bacteria</taxon>
        <taxon>Pseudomonadati</taxon>
        <taxon>Pseudomonadota</taxon>
        <taxon>Alphaproteobacteria</taxon>
        <taxon>Sphingomonadales</taxon>
        <taxon>Sphingomonadaceae</taxon>
        <taxon>Novosphingobium</taxon>
    </lineage>
</organism>
<comment type="subcellular location">
    <subcellularLocation>
        <location evidence="1 10">Cell inner membrane</location>
        <topology evidence="1 10">Single-pass membrane protein</topology>
        <orientation evidence="1 10">Periplasmic side</orientation>
    </subcellularLocation>
</comment>
<dbReference type="Proteomes" id="UP000465810">
    <property type="component" value="Unassembled WGS sequence"/>
</dbReference>
<name>A0A7X4GH20_9SPHN</name>
<evidence type="ECO:0000313" key="14">
    <source>
        <dbReference type="Proteomes" id="UP000465810"/>
    </source>
</evidence>
<evidence type="ECO:0000256" key="5">
    <source>
        <dbReference type="ARBA" id="ARBA00022519"/>
    </source>
</evidence>
<comment type="function">
    <text evidence="10">Interacts with outer membrane receptor proteins that carry out high-affinity binding and energy dependent uptake into the periplasmic space of specific substrates. It could act to transduce energy from the cytoplasmic membrane to specific energy-requiring processes in the outer membrane, resulting in the release into the periplasm of ligands bound by these outer membrane proteins.</text>
</comment>
<dbReference type="PRINTS" id="PR01374">
    <property type="entry name" value="TONBPROTEIN"/>
</dbReference>
<dbReference type="InterPro" id="IPR051045">
    <property type="entry name" value="TonB-dependent_transducer"/>
</dbReference>
<dbReference type="GO" id="GO:0030288">
    <property type="term" value="C:outer membrane-bounded periplasmic space"/>
    <property type="evidence" value="ECO:0007669"/>
    <property type="project" value="InterPro"/>
</dbReference>
<feature type="compositionally biased region" description="Low complexity" evidence="11">
    <location>
        <begin position="160"/>
        <end position="180"/>
    </location>
</feature>
<proteinExistence type="inferred from homology"/>
<keyword evidence="14" id="KW-1185">Reference proteome</keyword>
<keyword evidence="5 10" id="KW-0997">Cell inner membrane</keyword>
<keyword evidence="4 10" id="KW-1003">Cell membrane</keyword>
<feature type="region of interest" description="Disordered" evidence="11">
    <location>
        <begin position="99"/>
        <end position="130"/>
    </location>
</feature>
<evidence type="ECO:0000259" key="12">
    <source>
        <dbReference type="PROSITE" id="PS52015"/>
    </source>
</evidence>
<dbReference type="Pfam" id="PF03544">
    <property type="entry name" value="TonB_C"/>
    <property type="match status" value="1"/>
</dbReference>
<dbReference type="GO" id="GO:0015031">
    <property type="term" value="P:protein transport"/>
    <property type="evidence" value="ECO:0007669"/>
    <property type="project" value="UniProtKB-UniRule"/>
</dbReference>
<feature type="transmembrane region" description="Helical" evidence="10">
    <location>
        <begin position="66"/>
        <end position="88"/>
    </location>
</feature>
<evidence type="ECO:0000256" key="6">
    <source>
        <dbReference type="ARBA" id="ARBA00022692"/>
    </source>
</evidence>
<comment type="similarity">
    <text evidence="2 10">Belongs to the TonB family.</text>
</comment>
<dbReference type="GO" id="GO:0015891">
    <property type="term" value="P:siderophore transport"/>
    <property type="evidence" value="ECO:0007669"/>
    <property type="project" value="InterPro"/>
</dbReference>
<dbReference type="InterPro" id="IPR006260">
    <property type="entry name" value="TonB/TolA_C"/>
</dbReference>
<comment type="caution">
    <text evidence="13">The sequence shown here is derived from an EMBL/GenBank/DDBJ whole genome shotgun (WGS) entry which is preliminary data.</text>
</comment>
<gene>
    <name evidence="13" type="ORF">GR702_12085</name>
</gene>
<dbReference type="PROSITE" id="PS52015">
    <property type="entry name" value="TONB_CTD"/>
    <property type="match status" value="1"/>
</dbReference>